<keyword evidence="4 6" id="KW-0472">Membrane</keyword>
<reference evidence="8 9" key="1">
    <citation type="journal article" date="2014" name="Int. J. Syst. Evol. Microbiol.">
        <title>Complete genome sequence of Corynebacterium casei LMG S-19264T (=DSM 44701T), isolated from a smear-ripened cheese.</title>
        <authorList>
            <consortium name="US DOE Joint Genome Institute (JGI-PGF)"/>
            <person name="Walter F."/>
            <person name="Albersmeier A."/>
            <person name="Kalinowski J."/>
            <person name="Ruckert C."/>
        </authorList>
    </citation>
    <scope>NUCLEOTIDE SEQUENCE [LARGE SCALE GENOMIC DNA]</scope>
    <source>
        <strain evidence="8 9">CGMCC 1.15358</strain>
    </source>
</reference>
<feature type="region of interest" description="Disordered" evidence="5">
    <location>
        <begin position="71"/>
        <end position="161"/>
    </location>
</feature>
<sequence length="254" mass="27242">MTPMDQAPQATFTRRETIASRARSRISGRKLATFAVVGLIHVAAIFGLLRAFDIDFVPEAVKETVTSFSIPFQSEPEEPPQKVEEIEPKGASGAEAAEAKPKEISAPPARIPKKQDPVPPVSSTGDQTRSGAAEQGTGTGGGGPGIGTGSGGQGTGSGGVPFARHAEKIAGEIRAKDYPRSSVQERDGAYVIVHFTVNPDGTTRDCRVRRSSGNSEVDRITCQLVIERFRYRPAIDGDGNPTSEKVGWKQWWWQ</sequence>
<feature type="transmembrane region" description="Helical" evidence="6">
    <location>
        <begin position="31"/>
        <end position="52"/>
    </location>
</feature>
<feature type="compositionally biased region" description="Polar residues" evidence="5">
    <location>
        <begin position="121"/>
        <end position="130"/>
    </location>
</feature>
<comment type="subcellular location">
    <subcellularLocation>
        <location evidence="1">Membrane</location>
        <topology evidence="1">Single-pass membrane protein</topology>
    </subcellularLocation>
</comment>
<dbReference type="Pfam" id="PF03544">
    <property type="entry name" value="TonB_C"/>
    <property type="match status" value="1"/>
</dbReference>
<evidence type="ECO:0000256" key="1">
    <source>
        <dbReference type="ARBA" id="ARBA00004167"/>
    </source>
</evidence>
<dbReference type="Gene3D" id="3.30.1150.10">
    <property type="match status" value="1"/>
</dbReference>
<dbReference type="SUPFAM" id="SSF74653">
    <property type="entry name" value="TolA/TonB C-terminal domain"/>
    <property type="match status" value="1"/>
</dbReference>
<evidence type="ECO:0000256" key="3">
    <source>
        <dbReference type="ARBA" id="ARBA00022989"/>
    </source>
</evidence>
<dbReference type="InterPro" id="IPR037682">
    <property type="entry name" value="TonB_C"/>
</dbReference>
<feature type="compositionally biased region" description="Basic and acidic residues" evidence="5">
    <location>
        <begin position="79"/>
        <end position="88"/>
    </location>
</feature>
<dbReference type="Proteomes" id="UP000598997">
    <property type="component" value="Unassembled WGS sequence"/>
</dbReference>
<accession>A0A916YLR6</accession>
<dbReference type="InterPro" id="IPR006260">
    <property type="entry name" value="TonB/TolA_C"/>
</dbReference>
<feature type="compositionally biased region" description="Gly residues" evidence="5">
    <location>
        <begin position="137"/>
        <end position="159"/>
    </location>
</feature>
<keyword evidence="9" id="KW-1185">Reference proteome</keyword>
<feature type="domain" description="TonB C-terminal" evidence="7">
    <location>
        <begin position="175"/>
        <end position="246"/>
    </location>
</feature>
<keyword evidence="2 6" id="KW-0812">Transmembrane</keyword>
<proteinExistence type="predicted"/>
<comment type="caution">
    <text evidence="8">The sequence shown here is derived from an EMBL/GenBank/DDBJ whole genome shotgun (WGS) entry which is preliminary data.</text>
</comment>
<name>A0A916YLR6_9SPHN</name>
<keyword evidence="3 6" id="KW-1133">Transmembrane helix</keyword>
<evidence type="ECO:0000313" key="8">
    <source>
        <dbReference type="EMBL" id="GGD49788.1"/>
    </source>
</evidence>
<evidence type="ECO:0000256" key="4">
    <source>
        <dbReference type="ARBA" id="ARBA00023136"/>
    </source>
</evidence>
<evidence type="ECO:0000259" key="7">
    <source>
        <dbReference type="Pfam" id="PF03544"/>
    </source>
</evidence>
<evidence type="ECO:0000256" key="6">
    <source>
        <dbReference type="SAM" id="Phobius"/>
    </source>
</evidence>
<evidence type="ECO:0000313" key="9">
    <source>
        <dbReference type="Proteomes" id="UP000598997"/>
    </source>
</evidence>
<gene>
    <name evidence="8" type="ORF">GCM10010989_25070</name>
</gene>
<protein>
    <recommendedName>
        <fullName evidence="7">TonB C-terminal domain-containing protein</fullName>
    </recommendedName>
</protein>
<evidence type="ECO:0000256" key="2">
    <source>
        <dbReference type="ARBA" id="ARBA00022692"/>
    </source>
</evidence>
<dbReference type="EMBL" id="BMIO01000007">
    <property type="protein sequence ID" value="GGD49788.1"/>
    <property type="molecule type" value="Genomic_DNA"/>
</dbReference>
<organism evidence="8 9">
    <name type="scientific">Croceicoccus pelagius</name>
    <dbReference type="NCBI Taxonomy" id="1703341"/>
    <lineage>
        <taxon>Bacteria</taxon>
        <taxon>Pseudomonadati</taxon>
        <taxon>Pseudomonadota</taxon>
        <taxon>Alphaproteobacteria</taxon>
        <taxon>Sphingomonadales</taxon>
        <taxon>Erythrobacteraceae</taxon>
        <taxon>Croceicoccus</taxon>
    </lineage>
</organism>
<dbReference type="NCBIfam" id="TIGR01352">
    <property type="entry name" value="tonB_Cterm"/>
    <property type="match status" value="1"/>
</dbReference>
<dbReference type="GO" id="GO:0016020">
    <property type="term" value="C:membrane"/>
    <property type="evidence" value="ECO:0007669"/>
    <property type="project" value="UniProtKB-SubCell"/>
</dbReference>
<evidence type="ECO:0000256" key="5">
    <source>
        <dbReference type="SAM" id="MobiDB-lite"/>
    </source>
</evidence>
<dbReference type="AlphaFoldDB" id="A0A916YLR6"/>
<dbReference type="GO" id="GO:0055085">
    <property type="term" value="P:transmembrane transport"/>
    <property type="evidence" value="ECO:0007669"/>
    <property type="project" value="InterPro"/>
</dbReference>